<protein>
    <recommendedName>
        <fullName evidence="1">Protein NO VEIN C-terminal domain-containing protein</fullName>
    </recommendedName>
</protein>
<dbReference type="NCBIfam" id="NF047352">
    <property type="entry name" value="P_loop_sacsin"/>
    <property type="match status" value="1"/>
</dbReference>
<dbReference type="SUPFAM" id="SSF55874">
    <property type="entry name" value="ATPase domain of HSP90 chaperone/DNA topoisomerase II/histidine kinase"/>
    <property type="match status" value="1"/>
</dbReference>
<reference evidence="3" key="1">
    <citation type="submission" date="2015-01" db="EMBL/GenBank/DDBJ databases">
        <title>Draft genome sequence of Rhodococcus pyridinivorans strain KG-16, a hydrocarbon-degrading bacterium.</title>
        <authorList>
            <person name="Aggarwal R.K."/>
            <person name="Dawar C."/>
        </authorList>
    </citation>
    <scope>NUCLEOTIDE SEQUENCE [LARGE SCALE GENOMIC DNA]</scope>
    <source>
        <strain evidence="3">KG-16</strain>
    </source>
</reference>
<sequence>MSATDLFLHQLQDTLIDEHLQAPGLFREIARMEGLLAETYRNRVPYELLQNSDDAGSSTVTVVESPDGTFSWSNDGRVMDGADIESLCRSASSTKTRGDASIGYRGIGFKSLAAVASKIEVRSGDVTFSFDKALAAELLREQALDSVPLIRIPVGIEQTPWLGGASFTVTRTPDAGDGLGELDPISLLFLRNVRTVLVRSRDDEMQVSIERANDRVVVRSSGSDADFAILREGAATVAVPMNTRALALTRVRGRLACFLPLNDEVGLPVIISGDMLTDPSRTHAVVADESTTRVLRDAARAIAYALRNPGTSTFERLWELILQGEDIRSLLVSATGSASQVLLSSLRDEMMEHRPSFKYSSVVLEEEDVSTIFPGGAPAALYSAANQAAARTFKAVLGLETLDLSALADEPVASQLSEQLRTRLGKHFQDLARAHGRSLTPTEQALVELLPAQESQSVTSEVEVSRPSVLTSANNSMGAVMTQWRTAEVATMQYLNGRGWSLRDVSTQNVGYDLEGTDSSGQRVNIEVKKVDSLDARFALTNNEMSLMLNSSAPYLLAIVVGSERHSKLMILDPSRPELSRERVCRRWDWEFTDWGRFAVMVD</sequence>
<accession>A0A0V9ULD6</accession>
<dbReference type="EMBL" id="AZXY01000004">
    <property type="protein sequence ID" value="KSZ58796.1"/>
    <property type="molecule type" value="Genomic_DNA"/>
</dbReference>
<dbReference type="InterPro" id="IPR036890">
    <property type="entry name" value="HATPase_C_sf"/>
</dbReference>
<dbReference type="RefSeq" id="WP_060651586.1">
    <property type="nucleotide sequence ID" value="NZ_AZXY01000004.1"/>
</dbReference>
<evidence type="ECO:0000259" key="1">
    <source>
        <dbReference type="Pfam" id="PF13020"/>
    </source>
</evidence>
<evidence type="ECO:0000313" key="3">
    <source>
        <dbReference type="Proteomes" id="UP000053060"/>
    </source>
</evidence>
<evidence type="ECO:0000313" key="2">
    <source>
        <dbReference type="EMBL" id="KSZ58796.1"/>
    </source>
</evidence>
<organism evidence="2 3">
    <name type="scientific">Rhodococcus pyridinivorans KG-16</name>
    <dbReference type="NCBI Taxonomy" id="1441730"/>
    <lineage>
        <taxon>Bacteria</taxon>
        <taxon>Bacillati</taxon>
        <taxon>Actinomycetota</taxon>
        <taxon>Actinomycetes</taxon>
        <taxon>Mycobacteriales</taxon>
        <taxon>Nocardiaceae</taxon>
        <taxon>Rhodococcus</taxon>
    </lineage>
</organism>
<dbReference type="Pfam" id="PF13020">
    <property type="entry name" value="NOV_C"/>
    <property type="match status" value="1"/>
</dbReference>
<feature type="domain" description="Protein NO VEIN C-terminal" evidence="1">
    <location>
        <begin position="491"/>
        <end position="569"/>
    </location>
</feature>
<dbReference type="AlphaFoldDB" id="A0A0V9ULD6"/>
<dbReference type="Proteomes" id="UP000053060">
    <property type="component" value="Unassembled WGS sequence"/>
</dbReference>
<comment type="caution">
    <text evidence="2">The sequence shown here is derived from an EMBL/GenBank/DDBJ whole genome shotgun (WGS) entry which is preliminary data.</text>
</comment>
<reference evidence="2 3" key="2">
    <citation type="journal article" date="2016" name="Genome Announc.">
        <title>Draft Genome Sequence of a Versatile Hydrocarbon-Degrading Bacterium, Rhodococcus pyridinivorans Strain KG-16, Collected from Oil Fields in India.</title>
        <authorList>
            <person name="Aggarwal R.K."/>
            <person name="Dawar C."/>
            <person name="Phanindranath R."/>
            <person name="Mutnuri L."/>
            <person name="Dayal A.M."/>
        </authorList>
    </citation>
    <scope>NUCLEOTIDE SEQUENCE [LARGE SCALE GENOMIC DNA]</scope>
    <source>
        <strain evidence="2 3">KG-16</strain>
    </source>
</reference>
<dbReference type="InterPro" id="IPR024975">
    <property type="entry name" value="NOV_C"/>
</dbReference>
<dbReference type="Gene3D" id="3.30.565.10">
    <property type="entry name" value="Histidine kinase-like ATPase, C-terminal domain"/>
    <property type="match status" value="1"/>
</dbReference>
<name>A0A0V9ULD6_9NOCA</name>
<proteinExistence type="predicted"/>
<dbReference type="PATRIC" id="fig|1441730.3.peg.1897"/>
<gene>
    <name evidence="2" type="ORF">Z045_09130</name>
</gene>